<name>X0U6Z3_9ZZZZ</name>
<feature type="non-terminal residue" evidence="1">
    <location>
        <position position="1"/>
    </location>
</feature>
<dbReference type="AlphaFoldDB" id="X0U6Z3"/>
<comment type="caution">
    <text evidence="1">The sequence shown here is derived from an EMBL/GenBank/DDBJ whole genome shotgun (WGS) entry which is preliminary data.</text>
</comment>
<dbReference type="EMBL" id="BARS01006202">
    <property type="protein sequence ID" value="GAF84285.1"/>
    <property type="molecule type" value="Genomic_DNA"/>
</dbReference>
<protein>
    <submittedName>
        <fullName evidence="1">Uncharacterized protein</fullName>
    </submittedName>
</protein>
<gene>
    <name evidence="1" type="ORF">S01H1_12118</name>
</gene>
<accession>X0U6Z3</accession>
<sequence length="419" mass="48372">KIPDNYERAYVKDLLRTKSDKKVKVIWAKPPAELILIDGDPSIESIPGTNLMFVKNTEQNLFINKSEGLYYYLSAGRWFKSKRLTGPWTSAGSKLPEDFSKIPDKSPKAFVRVSVPGTAEAKEAVIEAQIPRKITVKRKKTTVDVEYHGKPQFKSIEGTTLAYAVNTTRDVIRYDDKYYCCYQGVWFISKKPKGKWKVCDTVPKEIYRIPPSNPKHNITYVDVQMYDSETVTFGYTSGYTGSYVSGDTVVQGTGHHYSSTVYYYNGYPNYYWYPYTYSTWGYSSYYYGGPYYYYPYYYYDYYDYDYGYTTKHEGKYGSGNTYHYGPYSETHYSGKIGDTKFETEQYRTPYDNWGETTLKRGDDWVKTQHYSNNKGTVRSIETSKGGAGIRFKGDNHSGGIYKSGNDDLYAGKDGNIYKR</sequence>
<evidence type="ECO:0000313" key="1">
    <source>
        <dbReference type="EMBL" id="GAF84285.1"/>
    </source>
</evidence>
<organism evidence="1">
    <name type="scientific">marine sediment metagenome</name>
    <dbReference type="NCBI Taxonomy" id="412755"/>
    <lineage>
        <taxon>unclassified sequences</taxon>
        <taxon>metagenomes</taxon>
        <taxon>ecological metagenomes</taxon>
    </lineage>
</organism>
<feature type="non-terminal residue" evidence="1">
    <location>
        <position position="419"/>
    </location>
</feature>
<reference evidence="1" key="1">
    <citation type="journal article" date="2014" name="Front. Microbiol.">
        <title>High frequency of phylogenetically diverse reductive dehalogenase-homologous genes in deep subseafloor sedimentary metagenomes.</title>
        <authorList>
            <person name="Kawai M."/>
            <person name="Futagami T."/>
            <person name="Toyoda A."/>
            <person name="Takaki Y."/>
            <person name="Nishi S."/>
            <person name="Hori S."/>
            <person name="Arai W."/>
            <person name="Tsubouchi T."/>
            <person name="Morono Y."/>
            <person name="Uchiyama I."/>
            <person name="Ito T."/>
            <person name="Fujiyama A."/>
            <person name="Inagaki F."/>
            <person name="Takami H."/>
        </authorList>
    </citation>
    <scope>NUCLEOTIDE SEQUENCE</scope>
    <source>
        <strain evidence="1">Expedition CK06-06</strain>
    </source>
</reference>
<proteinExistence type="predicted"/>